<protein>
    <submittedName>
        <fullName evidence="2">Uncharacterized protein</fullName>
    </submittedName>
</protein>
<feature type="transmembrane region" description="Helical" evidence="1">
    <location>
        <begin position="20"/>
        <end position="37"/>
    </location>
</feature>
<name>A0A2M8ELT1_UNCKA</name>
<dbReference type="EMBL" id="PFSJ01000018">
    <property type="protein sequence ID" value="PJC23675.1"/>
    <property type="molecule type" value="Genomic_DNA"/>
</dbReference>
<feature type="transmembrane region" description="Helical" evidence="1">
    <location>
        <begin position="42"/>
        <end position="59"/>
    </location>
</feature>
<keyword evidence="1" id="KW-0812">Transmembrane</keyword>
<proteinExistence type="predicted"/>
<sequence>MGLKQSLFNTAFLTFAHNQYAIAFFIGALIALGLLLYKPSRFATLLLVGFLTLLVGFEYDKHIIEGLQNQTLESLSLENEDAGFRSILVHTFQKLLPLGFFIVGWGSVFLAIITKGIKKDSSNANSKPPL</sequence>
<reference evidence="3" key="1">
    <citation type="submission" date="2017-09" db="EMBL/GenBank/DDBJ databases">
        <title>Depth-based differentiation of microbial function through sediment-hosted aquifers and enrichment of novel symbionts in the deep terrestrial subsurface.</title>
        <authorList>
            <person name="Probst A.J."/>
            <person name="Ladd B."/>
            <person name="Jarett J.K."/>
            <person name="Geller-Mcgrath D.E."/>
            <person name="Sieber C.M.K."/>
            <person name="Emerson J.B."/>
            <person name="Anantharaman K."/>
            <person name="Thomas B.C."/>
            <person name="Malmstrom R."/>
            <person name="Stieglmeier M."/>
            <person name="Klingl A."/>
            <person name="Woyke T."/>
            <person name="Ryan C.M."/>
            <person name="Banfield J.F."/>
        </authorList>
    </citation>
    <scope>NUCLEOTIDE SEQUENCE [LARGE SCALE GENOMIC DNA]</scope>
</reference>
<comment type="caution">
    <text evidence="2">The sequence shown here is derived from an EMBL/GenBank/DDBJ whole genome shotgun (WGS) entry which is preliminary data.</text>
</comment>
<dbReference type="AlphaFoldDB" id="A0A2M8ELT1"/>
<feature type="transmembrane region" description="Helical" evidence="1">
    <location>
        <begin position="95"/>
        <end position="113"/>
    </location>
</feature>
<gene>
    <name evidence="2" type="ORF">CO058_02280</name>
</gene>
<evidence type="ECO:0000313" key="3">
    <source>
        <dbReference type="Proteomes" id="UP000229756"/>
    </source>
</evidence>
<organism evidence="2 3">
    <name type="scientific">candidate division WWE3 bacterium CG_4_9_14_0_2_um_filter_35_11</name>
    <dbReference type="NCBI Taxonomy" id="1975077"/>
    <lineage>
        <taxon>Bacteria</taxon>
        <taxon>Katanobacteria</taxon>
    </lineage>
</organism>
<keyword evidence="1" id="KW-1133">Transmembrane helix</keyword>
<keyword evidence="1" id="KW-0472">Membrane</keyword>
<evidence type="ECO:0000313" key="2">
    <source>
        <dbReference type="EMBL" id="PJC23675.1"/>
    </source>
</evidence>
<accession>A0A2M8ELT1</accession>
<dbReference type="Proteomes" id="UP000229756">
    <property type="component" value="Unassembled WGS sequence"/>
</dbReference>
<evidence type="ECO:0000256" key="1">
    <source>
        <dbReference type="SAM" id="Phobius"/>
    </source>
</evidence>